<protein>
    <submittedName>
        <fullName evidence="1">Uncharacterized protein</fullName>
    </submittedName>
</protein>
<evidence type="ECO:0000313" key="2">
    <source>
        <dbReference type="Proteomes" id="UP000004754"/>
    </source>
</evidence>
<organism evidence="1 2">
    <name type="scientific">Pseudoramibacter alactolyticus ATCC 23263</name>
    <dbReference type="NCBI Taxonomy" id="887929"/>
    <lineage>
        <taxon>Bacteria</taxon>
        <taxon>Bacillati</taxon>
        <taxon>Bacillota</taxon>
        <taxon>Clostridia</taxon>
        <taxon>Eubacteriales</taxon>
        <taxon>Eubacteriaceae</taxon>
        <taxon>Pseudoramibacter</taxon>
    </lineage>
</organism>
<comment type="caution">
    <text evidence="1">The sequence shown here is derived from an EMBL/GenBank/DDBJ whole genome shotgun (WGS) entry which is preliminary data.</text>
</comment>
<sequence>MENISAALHVNKNYLKEPAYPYTEHDLMRFLFKLSGRIEVNIRPVIMNDEDPGYTTTIYFGSDTILKYVACLKNGRK</sequence>
<accession>E6MDI4</accession>
<dbReference type="eggNOG" id="COG1396">
    <property type="taxonomic scope" value="Bacteria"/>
</dbReference>
<evidence type="ECO:0000313" key="1">
    <source>
        <dbReference type="EMBL" id="EFV02869.1"/>
    </source>
</evidence>
<dbReference type="Proteomes" id="UP000004754">
    <property type="component" value="Unassembled WGS sequence"/>
</dbReference>
<keyword evidence="2" id="KW-1185">Reference proteome</keyword>
<reference evidence="1 2" key="1">
    <citation type="submission" date="2010-12" db="EMBL/GenBank/DDBJ databases">
        <authorList>
            <person name="Muzny D."/>
            <person name="Qin X."/>
            <person name="Deng J."/>
            <person name="Jiang H."/>
            <person name="Liu Y."/>
            <person name="Qu J."/>
            <person name="Song X.-Z."/>
            <person name="Zhang L."/>
            <person name="Thornton R."/>
            <person name="Coyle M."/>
            <person name="Francisco L."/>
            <person name="Jackson L."/>
            <person name="Javaid M."/>
            <person name="Korchina V."/>
            <person name="Kovar C."/>
            <person name="Mata R."/>
            <person name="Mathew T."/>
            <person name="Ngo R."/>
            <person name="Nguyen L."/>
            <person name="Nguyen N."/>
            <person name="Okwuonu G."/>
            <person name="Ongeri F."/>
            <person name="Pham C."/>
            <person name="Simmons D."/>
            <person name="Wilczek-Boney K."/>
            <person name="Hale W."/>
            <person name="Jakkamsetti A."/>
            <person name="Pham P."/>
            <person name="Ruth R."/>
            <person name="San Lucas F."/>
            <person name="Warren J."/>
            <person name="Zhang J."/>
            <person name="Zhao Z."/>
            <person name="Zhou C."/>
            <person name="Zhu D."/>
            <person name="Lee S."/>
            <person name="Bess C."/>
            <person name="Blankenburg K."/>
            <person name="Forbes L."/>
            <person name="Fu Q."/>
            <person name="Gubbala S."/>
            <person name="Hirani K."/>
            <person name="Jayaseelan J.C."/>
            <person name="Lara F."/>
            <person name="Munidasa M."/>
            <person name="Palculict T."/>
            <person name="Patil S."/>
            <person name="Pu L.-L."/>
            <person name="Saada N."/>
            <person name="Tang L."/>
            <person name="Weissenberger G."/>
            <person name="Zhu Y."/>
            <person name="Hemphill L."/>
            <person name="Shang Y."/>
            <person name="Youmans B."/>
            <person name="Ayvaz T."/>
            <person name="Ross M."/>
            <person name="Santibanez J."/>
            <person name="Aqrawi P."/>
            <person name="Gross S."/>
            <person name="Joshi V."/>
            <person name="Fowler G."/>
            <person name="Nazareth L."/>
            <person name="Reid J."/>
            <person name="Worley K."/>
            <person name="Petrosino J."/>
            <person name="Highlander S."/>
            <person name="Gibbs R."/>
        </authorList>
    </citation>
    <scope>NUCLEOTIDE SEQUENCE [LARGE SCALE GENOMIC DNA]</scope>
    <source>
        <strain evidence="1 2">ATCC 23263</strain>
    </source>
</reference>
<dbReference type="EMBL" id="AEQN01000003">
    <property type="protein sequence ID" value="EFV02869.1"/>
    <property type="molecule type" value="Genomic_DNA"/>
</dbReference>
<dbReference type="STRING" id="887929.HMP0721_0066"/>
<dbReference type="AlphaFoldDB" id="E6MDI4"/>
<dbReference type="HOGENOM" id="CLU_184298_0_0_9"/>
<proteinExistence type="predicted"/>
<gene>
    <name evidence="1" type="ORF">HMP0721_0066</name>
</gene>
<name>E6MDI4_9FIRM</name>